<organism evidence="2">
    <name type="scientific">Anopheles darlingi</name>
    <name type="common">Mosquito</name>
    <dbReference type="NCBI Taxonomy" id="43151"/>
    <lineage>
        <taxon>Eukaryota</taxon>
        <taxon>Metazoa</taxon>
        <taxon>Ecdysozoa</taxon>
        <taxon>Arthropoda</taxon>
        <taxon>Hexapoda</taxon>
        <taxon>Insecta</taxon>
        <taxon>Pterygota</taxon>
        <taxon>Neoptera</taxon>
        <taxon>Endopterygota</taxon>
        <taxon>Diptera</taxon>
        <taxon>Nematocera</taxon>
        <taxon>Culicoidea</taxon>
        <taxon>Culicidae</taxon>
        <taxon>Anophelinae</taxon>
        <taxon>Anopheles</taxon>
    </lineage>
</organism>
<reference evidence="3" key="4">
    <citation type="submission" date="2015-06" db="UniProtKB">
        <authorList>
            <consortium name="EnsemblMetazoa"/>
        </authorList>
    </citation>
    <scope>IDENTIFICATION</scope>
</reference>
<dbReference type="EMBL" id="ADMH02000848">
    <property type="protein sequence ID" value="ETN64857.1"/>
    <property type="molecule type" value="Genomic_DNA"/>
</dbReference>
<dbReference type="VEuPathDB" id="VectorBase:ADAC003389"/>
<dbReference type="AlphaFoldDB" id="W5JKF5"/>
<evidence type="ECO:0000313" key="3">
    <source>
        <dbReference type="EnsemblMetazoa" id="ADAC003389-PA"/>
    </source>
</evidence>
<dbReference type="HOGENOM" id="CLU_1181059_0_0_1"/>
<sequence length="235" mass="27077">MRRRYWWVPFPYPWYFVERFTTALEKNIRTKPKNSKCIMDRFLKLNLSVAESTIRSRVKRFRPRDLDGEKSDCSDEEYNAMVREMVGETSNSTQDVENVPEENAEERSSPDYAYSADWSSADDTDTESPGGQNVANDDMATFLRQWSLRHKVPHAVLNDLLKANLGHGGKHSCIKCKVQGKDCGNGISYALEKADPHTDAEYRSFACIINNSSLPMVGREARLQYEVRYSMLIWI</sequence>
<dbReference type="EnsemblMetazoa" id="ADAC003389-RA">
    <property type="protein sequence ID" value="ADAC003389-PA"/>
    <property type="gene ID" value="ADAC003389"/>
</dbReference>
<keyword evidence="4" id="KW-1185">Reference proteome</keyword>
<proteinExistence type="predicted"/>
<protein>
    <submittedName>
        <fullName evidence="2 3">Uncharacterized protein</fullName>
    </submittedName>
</protein>
<reference evidence="2 4" key="1">
    <citation type="journal article" date="2010" name="BMC Genomics">
        <title>Combination of measures distinguishes pre-miRNAs from other stem-loops in the genome of the newly sequenced Anopheles darlingi.</title>
        <authorList>
            <person name="Mendes N.D."/>
            <person name="Freitas A.T."/>
            <person name="Vasconcelos A.T."/>
            <person name="Sagot M.F."/>
        </authorList>
    </citation>
    <scope>NUCLEOTIDE SEQUENCE</scope>
</reference>
<accession>W5JKF5</accession>
<reference evidence="2" key="2">
    <citation type="submission" date="2010-05" db="EMBL/GenBank/DDBJ databases">
        <authorList>
            <person name="Almeida L.G."/>
            <person name="Nicolas M.F."/>
            <person name="Souza R.C."/>
            <person name="Vasconcelos A.T.R."/>
        </authorList>
    </citation>
    <scope>NUCLEOTIDE SEQUENCE</scope>
</reference>
<evidence type="ECO:0000256" key="1">
    <source>
        <dbReference type="SAM" id="MobiDB-lite"/>
    </source>
</evidence>
<feature type="region of interest" description="Disordered" evidence="1">
    <location>
        <begin position="87"/>
        <end position="133"/>
    </location>
</feature>
<reference evidence="2" key="3">
    <citation type="journal article" date="2013" name="Nucleic Acids Res.">
        <title>The genome of Anopheles darlingi, the main neotropical malaria vector.</title>
        <authorList>
            <person name="Marinotti O."/>
            <person name="Cerqueira G.C."/>
            <person name="de Almeida L.G."/>
            <person name="Ferro M.I."/>
            <person name="Loreto E.L."/>
            <person name="Zaha A."/>
            <person name="Teixeira S.M."/>
            <person name="Wespiser A.R."/>
            <person name="Almeida E Silva A."/>
            <person name="Schlindwein A.D."/>
            <person name="Pacheco A.C."/>
            <person name="Silva A.L."/>
            <person name="Graveley B.R."/>
            <person name="Walenz B.P."/>
            <person name="Lima Bde A."/>
            <person name="Ribeiro C.A."/>
            <person name="Nunes-Silva C.G."/>
            <person name="de Carvalho C.R."/>
            <person name="Soares C.M."/>
            <person name="de Menezes C.B."/>
            <person name="Matiolli C."/>
            <person name="Caffrey D."/>
            <person name="Araujo D.A."/>
            <person name="de Oliveira D.M."/>
            <person name="Golenbock D."/>
            <person name="Grisard E.C."/>
            <person name="Fantinatti-Garboggini F."/>
            <person name="de Carvalho F.M."/>
            <person name="Barcellos F.G."/>
            <person name="Prosdocimi F."/>
            <person name="May G."/>
            <person name="Azevedo Junior G.M."/>
            <person name="Guimaraes G.M."/>
            <person name="Goldman G.H."/>
            <person name="Padilha I.Q."/>
            <person name="Batista Jda S."/>
            <person name="Ferro J.A."/>
            <person name="Ribeiro J.M."/>
            <person name="Fietto J.L."/>
            <person name="Dabbas K.M."/>
            <person name="Cerdeira L."/>
            <person name="Agnez-Lima L.F."/>
            <person name="Brocchi M."/>
            <person name="de Carvalho M.O."/>
            <person name="Teixeira Mde M."/>
            <person name="Diniz Maia Mde M."/>
            <person name="Goldman M.H."/>
            <person name="Cruz Schneider M.P."/>
            <person name="Felipe M.S."/>
            <person name="Hungria M."/>
            <person name="Nicolas M.F."/>
            <person name="Pereira M."/>
            <person name="Montes M.A."/>
            <person name="Cantao M.E."/>
            <person name="Vincentz M."/>
            <person name="Rafael M.S."/>
            <person name="Silverman N."/>
            <person name="Stoco P.H."/>
            <person name="Souza R.C."/>
            <person name="Vicentini R."/>
            <person name="Gazzinelli R.T."/>
            <person name="Neves Rde O."/>
            <person name="Silva R."/>
            <person name="Astolfi-Filho S."/>
            <person name="Maciel T.E."/>
            <person name="Urmenyi T.P."/>
            <person name="Tadei W.P."/>
            <person name="Camargo E.P."/>
            <person name="de Vasconcelos A.T."/>
        </authorList>
    </citation>
    <scope>NUCLEOTIDE SEQUENCE</scope>
</reference>
<evidence type="ECO:0000313" key="4">
    <source>
        <dbReference type="Proteomes" id="UP000000673"/>
    </source>
</evidence>
<name>W5JKF5_ANODA</name>
<gene>
    <name evidence="2" type="ORF">AND_003389</name>
</gene>
<feature type="compositionally biased region" description="Low complexity" evidence="1">
    <location>
        <begin position="110"/>
        <end position="119"/>
    </location>
</feature>
<dbReference type="Proteomes" id="UP000000673">
    <property type="component" value="Unassembled WGS sequence"/>
</dbReference>
<evidence type="ECO:0000313" key="2">
    <source>
        <dbReference type="EMBL" id="ETN64857.1"/>
    </source>
</evidence>